<feature type="domain" description="HTH cro/C1-type" evidence="1">
    <location>
        <begin position="17"/>
        <end position="71"/>
    </location>
</feature>
<dbReference type="InterPro" id="IPR010982">
    <property type="entry name" value="Lambda_DNA-bd_dom_sf"/>
</dbReference>
<sequence length="284" mass="32210">MAEAVQTIPRVFLGEALKQLRADSKKTLDGAAEAAGKDRARLIKVLDGKATLLAEELEALVDYLEASPTRRKEILALGVEARKRPTDSPYTDLVEGSYRRVAWLEAMAKDIWIYEKGIYPYLIQSPEYIDALMSASEGIWWDESGDERSKRVAFRIERQRLVFEAEKKKQVEIMFTDDALTAEVGNAEVMRKQCEHVLQVIDKYANMTVRIVPATAKDNPAQHGGLSMLRFGEVLRPVGFLPVVYGPSTYFDKATDTERLLRAFNKLRELALSPEETRRYFESS</sequence>
<dbReference type="InterPro" id="IPR001387">
    <property type="entry name" value="Cro/C1-type_HTH"/>
</dbReference>
<dbReference type="RefSeq" id="WP_345394011.1">
    <property type="nucleotide sequence ID" value="NZ_BAABLA010000021.1"/>
</dbReference>
<evidence type="ECO:0000313" key="3">
    <source>
        <dbReference type="Proteomes" id="UP001596337"/>
    </source>
</evidence>
<keyword evidence="3" id="KW-1185">Reference proteome</keyword>
<dbReference type="Pfam" id="PF19054">
    <property type="entry name" value="DUF5753"/>
    <property type="match status" value="1"/>
</dbReference>
<dbReference type="Proteomes" id="UP001596337">
    <property type="component" value="Unassembled WGS sequence"/>
</dbReference>
<gene>
    <name evidence="2" type="ORF">ACFQGD_22945</name>
</gene>
<protein>
    <submittedName>
        <fullName evidence="2">Helix-turn-helix domain-containing protein</fullName>
    </submittedName>
</protein>
<dbReference type="PROSITE" id="PS50943">
    <property type="entry name" value="HTH_CROC1"/>
    <property type="match status" value="1"/>
</dbReference>
<reference evidence="3" key="1">
    <citation type="journal article" date="2019" name="Int. J. Syst. Evol. Microbiol.">
        <title>The Global Catalogue of Microorganisms (GCM) 10K type strain sequencing project: providing services to taxonomists for standard genome sequencing and annotation.</title>
        <authorList>
            <consortium name="The Broad Institute Genomics Platform"/>
            <consortium name="The Broad Institute Genome Sequencing Center for Infectious Disease"/>
            <person name="Wu L."/>
            <person name="Ma J."/>
        </authorList>
    </citation>
    <scope>NUCLEOTIDE SEQUENCE [LARGE SCALE GENOMIC DNA]</scope>
    <source>
        <strain evidence="3">KCTC 32255</strain>
    </source>
</reference>
<accession>A0ABW2C661</accession>
<proteinExistence type="predicted"/>
<comment type="caution">
    <text evidence="2">The sequence shown here is derived from an EMBL/GenBank/DDBJ whole genome shotgun (WGS) entry which is preliminary data.</text>
</comment>
<evidence type="ECO:0000313" key="2">
    <source>
        <dbReference type="EMBL" id="MFC6870003.1"/>
    </source>
</evidence>
<dbReference type="InterPro" id="IPR043917">
    <property type="entry name" value="DUF5753"/>
</dbReference>
<name>A0ABW2C661_9PSEU</name>
<dbReference type="EMBL" id="JBHSXX010000001">
    <property type="protein sequence ID" value="MFC6870003.1"/>
    <property type="molecule type" value="Genomic_DNA"/>
</dbReference>
<dbReference type="SUPFAM" id="SSF47413">
    <property type="entry name" value="lambda repressor-like DNA-binding domains"/>
    <property type="match status" value="1"/>
</dbReference>
<dbReference type="Pfam" id="PF13560">
    <property type="entry name" value="HTH_31"/>
    <property type="match status" value="1"/>
</dbReference>
<evidence type="ECO:0000259" key="1">
    <source>
        <dbReference type="PROSITE" id="PS50943"/>
    </source>
</evidence>
<organism evidence="2 3">
    <name type="scientific">Haloechinothrix salitolerans</name>
    <dbReference type="NCBI Taxonomy" id="926830"/>
    <lineage>
        <taxon>Bacteria</taxon>
        <taxon>Bacillati</taxon>
        <taxon>Actinomycetota</taxon>
        <taxon>Actinomycetes</taxon>
        <taxon>Pseudonocardiales</taxon>
        <taxon>Pseudonocardiaceae</taxon>
        <taxon>Haloechinothrix</taxon>
    </lineage>
</organism>